<comment type="similarity">
    <text evidence="1">Belongs to the AB hydrolase superfamily. AB hydrolase 2 family.</text>
</comment>
<evidence type="ECO:0000256" key="1">
    <source>
        <dbReference type="ARBA" id="ARBA00006499"/>
    </source>
</evidence>
<dbReference type="Gene3D" id="3.40.50.1820">
    <property type="entry name" value="alpha/beta hydrolase"/>
    <property type="match status" value="1"/>
</dbReference>
<gene>
    <name evidence="4" type="ORF">SAMEA3906487_03565</name>
</gene>
<evidence type="ECO:0000313" key="5">
    <source>
        <dbReference type="Proteomes" id="UP000076825"/>
    </source>
</evidence>
<dbReference type="KEGG" id="btrm:SAMEA390648703565"/>
<keyword evidence="5" id="KW-1185">Reference proteome</keyword>
<dbReference type="PANTHER" id="PTHR10655">
    <property type="entry name" value="LYSOPHOSPHOLIPASE-RELATED"/>
    <property type="match status" value="1"/>
</dbReference>
<dbReference type="Pfam" id="PF02230">
    <property type="entry name" value="Abhydrolase_2"/>
    <property type="match status" value="1"/>
</dbReference>
<evidence type="ECO:0000259" key="3">
    <source>
        <dbReference type="Pfam" id="PF02230"/>
    </source>
</evidence>
<sequence>MNAPLMTVIELLPEPQVKPRQLFILLHDAAGGPADMEALAQAIRQAFPAAAVLIPAAPQPSEGASATRNWFLTEGLSEDRRIARVAEAMPQLLAYIQARQHDLGLLPPDTALAGFGQGAIMALEAVQAHDGLAGRVLAFSGRYAQAPKVPPLYSTIHLLHGEDDAIVPVAQAKAGYARLAELQGDATIDIASTVGHELHPALVRVALQRLQSHVPKRAWEEAMRQAQAQQGTPTTH</sequence>
<dbReference type="GeneID" id="56589201"/>
<dbReference type="RefSeq" id="WP_025514796.1">
    <property type="nucleotide sequence ID" value="NZ_CP016340.1"/>
</dbReference>
<protein>
    <submittedName>
        <fullName evidence="4">Esterase YpfH</fullName>
    </submittedName>
</protein>
<accession>A0A157R434</accession>
<dbReference type="eggNOG" id="COG0400">
    <property type="taxonomic scope" value="Bacteria"/>
</dbReference>
<dbReference type="InterPro" id="IPR003140">
    <property type="entry name" value="PLipase/COase/thioEstase"/>
</dbReference>
<dbReference type="AlphaFoldDB" id="A0A157R434"/>
<evidence type="ECO:0000256" key="2">
    <source>
        <dbReference type="ARBA" id="ARBA00022801"/>
    </source>
</evidence>
<dbReference type="NCBIfam" id="NF008525">
    <property type="entry name" value="PRK11460.1"/>
    <property type="match status" value="1"/>
</dbReference>
<dbReference type="OrthoDB" id="9801763at2"/>
<keyword evidence="2" id="KW-0378">Hydrolase</keyword>
<dbReference type="PANTHER" id="PTHR10655:SF17">
    <property type="entry name" value="LYSOPHOSPHOLIPASE-LIKE PROTEIN 1"/>
    <property type="match status" value="1"/>
</dbReference>
<name>A0A157R434_9BORD</name>
<reference evidence="4 5" key="1">
    <citation type="submission" date="2016-04" db="EMBL/GenBank/DDBJ databases">
        <authorList>
            <consortium name="Pathogen Informatics"/>
        </authorList>
    </citation>
    <scope>NUCLEOTIDE SEQUENCE [LARGE SCALE GENOMIC DNA]</scope>
    <source>
        <strain evidence="4 5">H044680328</strain>
    </source>
</reference>
<dbReference type="EMBL" id="LT546645">
    <property type="protein sequence ID" value="SAI73206.1"/>
    <property type="molecule type" value="Genomic_DNA"/>
</dbReference>
<dbReference type="STRING" id="123899.SAMEA3906487_03565"/>
<dbReference type="SUPFAM" id="SSF53474">
    <property type="entry name" value="alpha/beta-Hydrolases"/>
    <property type="match status" value="1"/>
</dbReference>
<dbReference type="Proteomes" id="UP000076825">
    <property type="component" value="Chromosome 1"/>
</dbReference>
<dbReference type="PATRIC" id="fig|123899.6.peg.3566"/>
<feature type="domain" description="Phospholipase/carboxylesterase/thioesterase" evidence="3">
    <location>
        <begin position="14"/>
        <end position="211"/>
    </location>
</feature>
<organism evidence="4 5">
    <name type="scientific">Bordetella trematum</name>
    <dbReference type="NCBI Taxonomy" id="123899"/>
    <lineage>
        <taxon>Bacteria</taxon>
        <taxon>Pseudomonadati</taxon>
        <taxon>Pseudomonadota</taxon>
        <taxon>Betaproteobacteria</taxon>
        <taxon>Burkholderiales</taxon>
        <taxon>Alcaligenaceae</taxon>
        <taxon>Bordetella</taxon>
    </lineage>
</organism>
<dbReference type="InterPro" id="IPR029058">
    <property type="entry name" value="AB_hydrolase_fold"/>
</dbReference>
<dbReference type="InterPro" id="IPR050565">
    <property type="entry name" value="LYPA1-2/EST-like"/>
</dbReference>
<evidence type="ECO:0000313" key="4">
    <source>
        <dbReference type="EMBL" id="SAI73206.1"/>
    </source>
</evidence>
<dbReference type="GO" id="GO:0016787">
    <property type="term" value="F:hydrolase activity"/>
    <property type="evidence" value="ECO:0007669"/>
    <property type="project" value="UniProtKB-KW"/>
</dbReference>
<proteinExistence type="inferred from homology"/>